<accession>A0A1W6NXB2</accession>
<name>A0A1W6NXB2_9RHOB</name>
<proteinExistence type="predicted"/>
<evidence type="ECO:0000313" key="2">
    <source>
        <dbReference type="Proteomes" id="UP000242447"/>
    </source>
</evidence>
<dbReference type="Proteomes" id="UP000242447">
    <property type="component" value="Chromosome"/>
</dbReference>
<evidence type="ECO:0000313" key="1">
    <source>
        <dbReference type="EMBL" id="ARO13647.1"/>
    </source>
</evidence>
<protein>
    <submittedName>
        <fullName evidence="1">Uncharacterized protein</fullName>
    </submittedName>
</protein>
<dbReference type="AlphaFoldDB" id="A0A1W6NXB2"/>
<sequence length="39" mass="4400">MLWTPGEALELLWMLEVIAGARAGFPSLWFGDEIYDEDG</sequence>
<dbReference type="EMBL" id="CP019937">
    <property type="protein sequence ID" value="ARO13647.1"/>
    <property type="molecule type" value="Genomic_DNA"/>
</dbReference>
<gene>
    <name evidence="1" type="ORF">BVG79_00289</name>
</gene>
<keyword evidence="2" id="KW-1185">Reference proteome</keyword>
<reference evidence="1 2" key="1">
    <citation type="submission" date="2017-02" db="EMBL/GenBank/DDBJ databases">
        <title>Ketogulonicigenium robustum SPU B003 Genome sequencing and assembly.</title>
        <authorList>
            <person name="Li Y."/>
            <person name="Liu L."/>
            <person name="Wang C."/>
            <person name="Zhang M."/>
            <person name="Zhang T."/>
            <person name="Zhang Y."/>
        </authorList>
    </citation>
    <scope>NUCLEOTIDE SEQUENCE [LARGE SCALE GENOMIC DNA]</scope>
    <source>
        <strain evidence="1 2">SPU_B003</strain>
    </source>
</reference>
<organism evidence="1 2">
    <name type="scientific">Ketogulonicigenium robustum</name>
    <dbReference type="NCBI Taxonomy" id="92947"/>
    <lineage>
        <taxon>Bacteria</taxon>
        <taxon>Pseudomonadati</taxon>
        <taxon>Pseudomonadota</taxon>
        <taxon>Alphaproteobacteria</taxon>
        <taxon>Rhodobacterales</taxon>
        <taxon>Roseobacteraceae</taxon>
        <taxon>Ketogulonicigenium</taxon>
    </lineage>
</organism>
<dbReference type="KEGG" id="kro:BVG79_00289"/>